<dbReference type="InterPro" id="IPR058533">
    <property type="entry name" value="Cation_efflux_TM"/>
</dbReference>
<feature type="transmembrane region" description="Helical" evidence="8">
    <location>
        <begin position="50"/>
        <end position="71"/>
    </location>
</feature>
<dbReference type="Proteomes" id="UP001434337">
    <property type="component" value="Chromosome"/>
</dbReference>
<evidence type="ECO:0000259" key="10">
    <source>
        <dbReference type="Pfam" id="PF16916"/>
    </source>
</evidence>
<keyword evidence="6 8" id="KW-0472">Membrane</keyword>
<name>A0ABZ3C9F2_9ACTN</name>
<sequence>MAHAASAQPLPATPVGGAFLLRFLYLSLATAVATVVIKGVAALLTGSVGLLSDALESTVNLVAAAVAIWALRLSDKPADHNHDFGHGKAEYMSALVEGALIFVAAAAIIATAIGRFIDPQPVESLGIGLLLSLGASVLNLVVGLVLVRQGKAHRSLTLEADGHHLLTDVWTSVGVLVGMGLLLLTGWHWVDPLVALVVGLNILLTGSRLLRRSTVGLLDAALPAEEVAIIRTSLDEAMADDPRVIVTELLTRESGRQRFVQVTAVVPGHWTVQRSHDLADEIELAVARALPETVTVVHLEPGPSDLPTAAGPTDPDHPSI</sequence>
<organism evidence="11 12">
    <name type="scientific">Propioniciclava soli</name>
    <dbReference type="NCBI Taxonomy" id="2775081"/>
    <lineage>
        <taxon>Bacteria</taxon>
        <taxon>Bacillati</taxon>
        <taxon>Actinomycetota</taxon>
        <taxon>Actinomycetes</taxon>
        <taxon>Propionibacteriales</taxon>
        <taxon>Propionibacteriaceae</taxon>
        <taxon>Propioniciclava</taxon>
    </lineage>
</organism>
<comment type="subcellular location">
    <subcellularLocation>
        <location evidence="1">Membrane</location>
        <topology evidence="1">Multi-pass membrane protein</topology>
    </subcellularLocation>
</comment>
<dbReference type="InterPro" id="IPR002524">
    <property type="entry name" value="Cation_efflux"/>
</dbReference>
<evidence type="ECO:0000259" key="9">
    <source>
        <dbReference type="Pfam" id="PF01545"/>
    </source>
</evidence>
<protein>
    <submittedName>
        <fullName evidence="11">Cation diffusion facilitator family transporter</fullName>
    </submittedName>
</protein>
<dbReference type="InterPro" id="IPR027470">
    <property type="entry name" value="Cation_efflux_CTD"/>
</dbReference>
<feature type="transmembrane region" description="Helical" evidence="8">
    <location>
        <begin position="91"/>
        <end position="113"/>
    </location>
</feature>
<proteinExistence type="inferred from homology"/>
<feature type="region of interest" description="Disordered" evidence="7">
    <location>
        <begin position="300"/>
        <end position="320"/>
    </location>
</feature>
<keyword evidence="4 8" id="KW-0812">Transmembrane</keyword>
<evidence type="ECO:0000256" key="6">
    <source>
        <dbReference type="ARBA" id="ARBA00023136"/>
    </source>
</evidence>
<dbReference type="PANTHER" id="PTHR43840:SF15">
    <property type="entry name" value="MITOCHONDRIAL METAL TRANSPORTER 1-RELATED"/>
    <property type="match status" value="1"/>
</dbReference>
<dbReference type="SUPFAM" id="SSF160240">
    <property type="entry name" value="Cation efflux protein cytoplasmic domain-like"/>
    <property type="match status" value="1"/>
</dbReference>
<reference evidence="11 12" key="1">
    <citation type="journal article" date="2023" name="Environ Microbiome">
        <title>A coral-associated actinobacterium mitigates coral bleaching under heat stress.</title>
        <authorList>
            <person name="Li J."/>
            <person name="Zou Y."/>
            <person name="Li Q."/>
            <person name="Zhang J."/>
            <person name="Bourne D.G."/>
            <person name="Lyu Y."/>
            <person name="Liu C."/>
            <person name="Zhang S."/>
        </authorList>
    </citation>
    <scope>NUCLEOTIDE SEQUENCE [LARGE SCALE GENOMIC DNA]</scope>
    <source>
        <strain evidence="11 12">SCSIO 13291</strain>
    </source>
</reference>
<feature type="transmembrane region" description="Helical" evidence="8">
    <location>
        <begin position="193"/>
        <end position="210"/>
    </location>
</feature>
<comment type="similarity">
    <text evidence="2">Belongs to the cation diffusion facilitator (CDF) transporter (TC 2.A.4) family.</text>
</comment>
<evidence type="ECO:0000256" key="2">
    <source>
        <dbReference type="ARBA" id="ARBA00008114"/>
    </source>
</evidence>
<feature type="transmembrane region" description="Helical" evidence="8">
    <location>
        <begin position="23"/>
        <end position="44"/>
    </location>
</feature>
<dbReference type="InterPro" id="IPR036837">
    <property type="entry name" value="Cation_efflux_CTD_sf"/>
</dbReference>
<keyword evidence="12" id="KW-1185">Reference proteome</keyword>
<dbReference type="Gene3D" id="3.30.70.1350">
    <property type="entry name" value="Cation efflux protein, cytoplasmic domain"/>
    <property type="match status" value="1"/>
</dbReference>
<dbReference type="InterPro" id="IPR027469">
    <property type="entry name" value="Cation_efflux_TMD_sf"/>
</dbReference>
<dbReference type="NCBIfam" id="TIGR01297">
    <property type="entry name" value="CDF"/>
    <property type="match status" value="1"/>
</dbReference>
<keyword evidence="3" id="KW-0813">Transport</keyword>
<dbReference type="SUPFAM" id="SSF161111">
    <property type="entry name" value="Cation efflux protein transmembrane domain-like"/>
    <property type="match status" value="1"/>
</dbReference>
<evidence type="ECO:0000256" key="8">
    <source>
        <dbReference type="SAM" id="Phobius"/>
    </source>
</evidence>
<dbReference type="InterPro" id="IPR050291">
    <property type="entry name" value="CDF_Transporter"/>
</dbReference>
<evidence type="ECO:0000256" key="3">
    <source>
        <dbReference type="ARBA" id="ARBA00022448"/>
    </source>
</evidence>
<dbReference type="Pfam" id="PF16916">
    <property type="entry name" value="ZT_dimer"/>
    <property type="match status" value="1"/>
</dbReference>
<feature type="domain" description="Cation efflux protein cytoplasmic" evidence="10">
    <location>
        <begin position="237"/>
        <end position="301"/>
    </location>
</feature>
<evidence type="ECO:0000256" key="7">
    <source>
        <dbReference type="SAM" id="MobiDB-lite"/>
    </source>
</evidence>
<evidence type="ECO:0000313" key="11">
    <source>
        <dbReference type="EMBL" id="WZW99148.1"/>
    </source>
</evidence>
<dbReference type="Pfam" id="PF01545">
    <property type="entry name" value="Cation_efflux"/>
    <property type="match status" value="1"/>
</dbReference>
<dbReference type="RefSeq" id="WP_232550005.1">
    <property type="nucleotide sequence ID" value="NZ_CP115965.1"/>
</dbReference>
<feature type="domain" description="Cation efflux protein transmembrane" evidence="9">
    <location>
        <begin position="25"/>
        <end position="218"/>
    </location>
</feature>
<evidence type="ECO:0000313" key="12">
    <source>
        <dbReference type="Proteomes" id="UP001434337"/>
    </source>
</evidence>
<dbReference type="EMBL" id="CP115965">
    <property type="protein sequence ID" value="WZW99148.1"/>
    <property type="molecule type" value="Genomic_DNA"/>
</dbReference>
<accession>A0ABZ3C9F2</accession>
<evidence type="ECO:0000256" key="5">
    <source>
        <dbReference type="ARBA" id="ARBA00022989"/>
    </source>
</evidence>
<evidence type="ECO:0000256" key="1">
    <source>
        <dbReference type="ARBA" id="ARBA00004141"/>
    </source>
</evidence>
<evidence type="ECO:0000256" key="4">
    <source>
        <dbReference type="ARBA" id="ARBA00022692"/>
    </source>
</evidence>
<dbReference type="Gene3D" id="1.20.1510.10">
    <property type="entry name" value="Cation efflux protein transmembrane domain"/>
    <property type="match status" value="1"/>
</dbReference>
<keyword evidence="5 8" id="KW-1133">Transmembrane helix</keyword>
<feature type="transmembrane region" description="Helical" evidence="8">
    <location>
        <begin position="125"/>
        <end position="147"/>
    </location>
</feature>
<gene>
    <name evidence="11" type="ORF">PCC79_02800</name>
</gene>
<dbReference type="PANTHER" id="PTHR43840">
    <property type="entry name" value="MITOCHONDRIAL METAL TRANSPORTER 1-RELATED"/>
    <property type="match status" value="1"/>
</dbReference>